<dbReference type="PANTHER" id="PTHR45782">
    <property type="entry name" value="MITOCHONDRIAL RIBOSOME-ASSOCIATED GTPASE 1"/>
    <property type="match status" value="1"/>
</dbReference>
<comment type="caution">
    <text evidence="10">The sequence shown here is derived from an EMBL/GenBank/DDBJ whole genome shotgun (WGS) entry which is preliminary data.</text>
</comment>
<dbReference type="Pfam" id="PF02318">
    <property type="entry name" value="FYVE_2"/>
    <property type="match status" value="1"/>
</dbReference>
<evidence type="ECO:0000256" key="5">
    <source>
        <dbReference type="ARBA" id="ARBA00023134"/>
    </source>
</evidence>
<dbReference type="SUPFAM" id="SSF52540">
    <property type="entry name" value="P-loop containing nucleoside triphosphate hydrolases"/>
    <property type="match status" value="1"/>
</dbReference>
<dbReference type="InterPro" id="IPR027417">
    <property type="entry name" value="P-loop_NTPase"/>
</dbReference>
<reference evidence="10 11" key="1">
    <citation type="submission" date="2020-10" db="EMBL/GenBank/DDBJ databases">
        <authorList>
            <person name="Klimov P.B."/>
            <person name="Dyachkov S.M."/>
            <person name="Chetverikov P.E."/>
        </authorList>
    </citation>
    <scope>NUCLEOTIDE SEQUENCE [LARGE SCALE GENOMIC DNA]</scope>
    <source>
        <strain evidence="10">BMOC 18-1129-001#AD2665</strain>
        <tissue evidence="10">Entire mites</tissue>
    </source>
</reference>
<keyword evidence="2" id="KW-0547">Nucleotide-binding</keyword>
<dbReference type="Pfam" id="PF01926">
    <property type="entry name" value="MMR_HSR1"/>
    <property type="match status" value="1"/>
</dbReference>
<dbReference type="EMBL" id="JAIFTH010000379">
    <property type="protein sequence ID" value="KAG9509670.1"/>
    <property type="molecule type" value="Genomic_DNA"/>
</dbReference>
<organism evidence="10 11">
    <name type="scientific">Fragariocoptes setiger</name>
    <dbReference type="NCBI Taxonomy" id="1670756"/>
    <lineage>
        <taxon>Eukaryota</taxon>
        <taxon>Metazoa</taxon>
        <taxon>Ecdysozoa</taxon>
        <taxon>Arthropoda</taxon>
        <taxon>Chelicerata</taxon>
        <taxon>Arachnida</taxon>
        <taxon>Acari</taxon>
        <taxon>Acariformes</taxon>
        <taxon>Trombidiformes</taxon>
        <taxon>Prostigmata</taxon>
        <taxon>Eupodina</taxon>
        <taxon>Eriophyoidea</taxon>
        <taxon>Phytoptidae</taxon>
        <taxon>Fragariocoptes</taxon>
    </lineage>
</organism>
<dbReference type="CDD" id="cd01856">
    <property type="entry name" value="YlqF"/>
    <property type="match status" value="1"/>
</dbReference>
<keyword evidence="4" id="KW-0862">Zinc</keyword>
<dbReference type="Gene3D" id="3.30.40.10">
    <property type="entry name" value="Zinc/RING finger domain, C3HC4 (zinc finger)"/>
    <property type="match status" value="1"/>
</dbReference>
<protein>
    <submittedName>
        <fullName evidence="10">Mitochondrial ribosome-associated GTPase 1</fullName>
    </submittedName>
</protein>
<evidence type="ECO:0000256" key="4">
    <source>
        <dbReference type="ARBA" id="ARBA00022833"/>
    </source>
</evidence>
<evidence type="ECO:0000256" key="6">
    <source>
        <dbReference type="PROSITE-ProRule" id="PRU00091"/>
    </source>
</evidence>
<sequence length="481" mass="54962">PVCIFRHTFSVEMAQASKKFVNWYPGHMYKGMQAMMGKLSRVDCVVEVHDARIPITGRNEELKRLLGSVKPHVLVLNKRDLADLSHWKQMKQLLHQRGDKNILLTDLSASQYTVKSRGYTDLAQMVINSIKLSDRYNREDVFGYKIMIVGIPNVGKSSLINRLRQYHAGLSGEPAMTGPQAGVTRHVMQTIKICNRPPIYVIDTPGILAPAQTTSKEDVMKLALCATISDKIVSNMDLSEYLLKWLNKRHIHTYLPHMNLTQPVHTLDELLIKGAIALNMTKTSRDPITRHETLLPDVERVASHFIKTFRYGLFGHVMMNNFYSAMNFFEEWSKRWVCPSDRELTLRAKLNSGWSSRTHADTTPTINESEQAIIARVLQRANQVNEVEQARVKQLTDKLENIKKAARGNGKRSCILCDEQQGLFHRFRRCKDCESAVCNKCSVDLYCADSDESILLCKICWEAREVVKKANLWTQFCPANR</sequence>
<dbReference type="InterPro" id="IPR017455">
    <property type="entry name" value="Znf_FYVE-rel"/>
</dbReference>
<dbReference type="InterPro" id="IPR011011">
    <property type="entry name" value="Znf_FYVE_PHD"/>
</dbReference>
<keyword evidence="7" id="KW-0175">Coiled coil</keyword>
<dbReference type="InterPro" id="IPR013083">
    <property type="entry name" value="Znf_RING/FYVE/PHD"/>
</dbReference>
<feature type="domain" description="FYVE-type" evidence="8">
    <location>
        <begin position="408"/>
        <end position="465"/>
    </location>
</feature>
<proteinExistence type="predicted"/>
<evidence type="ECO:0000259" key="8">
    <source>
        <dbReference type="PROSITE" id="PS50178"/>
    </source>
</evidence>
<name>A0ABQ7S8V9_9ACAR</name>
<dbReference type="InterPro" id="IPR023179">
    <property type="entry name" value="GTP-bd_ortho_bundle_sf"/>
</dbReference>
<dbReference type="InterPro" id="IPR006073">
    <property type="entry name" value="GTP-bd"/>
</dbReference>
<feature type="domain" description="RabBD" evidence="9">
    <location>
        <begin position="360"/>
        <end position="477"/>
    </location>
</feature>
<dbReference type="Proteomes" id="UP000825002">
    <property type="component" value="Unassembled WGS sequence"/>
</dbReference>
<dbReference type="PROSITE" id="PS50178">
    <property type="entry name" value="ZF_FYVE"/>
    <property type="match status" value="1"/>
</dbReference>
<feature type="coiled-coil region" evidence="7">
    <location>
        <begin position="378"/>
        <end position="405"/>
    </location>
</feature>
<dbReference type="InterPro" id="IPR010911">
    <property type="entry name" value="Rab_BD"/>
</dbReference>
<evidence type="ECO:0000259" key="9">
    <source>
        <dbReference type="PROSITE" id="PS50916"/>
    </source>
</evidence>
<dbReference type="InterPro" id="IPR041282">
    <property type="entry name" value="FYVE_2"/>
</dbReference>
<keyword evidence="1" id="KW-0479">Metal-binding</keyword>
<evidence type="ECO:0000256" key="1">
    <source>
        <dbReference type="ARBA" id="ARBA00022723"/>
    </source>
</evidence>
<evidence type="ECO:0000256" key="3">
    <source>
        <dbReference type="ARBA" id="ARBA00022771"/>
    </source>
</evidence>
<keyword evidence="5" id="KW-0342">GTP-binding</keyword>
<evidence type="ECO:0000313" key="10">
    <source>
        <dbReference type="EMBL" id="KAG9509670.1"/>
    </source>
</evidence>
<evidence type="ECO:0000256" key="2">
    <source>
        <dbReference type="ARBA" id="ARBA00022741"/>
    </source>
</evidence>
<keyword evidence="11" id="KW-1185">Reference proteome</keyword>
<dbReference type="PROSITE" id="PS50916">
    <property type="entry name" value="RABBD"/>
    <property type="match status" value="1"/>
</dbReference>
<gene>
    <name evidence="10" type="primary">Mtg1</name>
    <name evidence="10" type="ORF">GZH46_01801</name>
</gene>
<dbReference type="PRINTS" id="PR00326">
    <property type="entry name" value="GTP1OBG"/>
</dbReference>
<feature type="non-terminal residue" evidence="10">
    <location>
        <position position="1"/>
    </location>
</feature>
<dbReference type="SUPFAM" id="SSF57903">
    <property type="entry name" value="FYVE/PHD zinc finger"/>
    <property type="match status" value="1"/>
</dbReference>
<dbReference type="PANTHER" id="PTHR45782:SF4">
    <property type="entry name" value="MITOCHONDRIAL RIBOSOME-ASSOCIATED GTPASE 1"/>
    <property type="match status" value="1"/>
</dbReference>
<keyword evidence="3 6" id="KW-0863">Zinc-finger</keyword>
<evidence type="ECO:0000256" key="7">
    <source>
        <dbReference type="SAM" id="Coils"/>
    </source>
</evidence>
<dbReference type="Gene3D" id="3.40.50.300">
    <property type="entry name" value="P-loop containing nucleotide triphosphate hydrolases"/>
    <property type="match status" value="1"/>
</dbReference>
<evidence type="ECO:0000313" key="11">
    <source>
        <dbReference type="Proteomes" id="UP000825002"/>
    </source>
</evidence>
<dbReference type="Gene3D" id="1.10.1580.10">
    <property type="match status" value="1"/>
</dbReference>
<accession>A0ABQ7S8V9</accession>